<name>A0A5J4KHQ4_9CHLR</name>
<keyword evidence="3" id="KW-1185">Reference proteome</keyword>
<feature type="region of interest" description="Disordered" evidence="1">
    <location>
        <begin position="1"/>
        <end position="40"/>
    </location>
</feature>
<organism evidence="2 3">
    <name type="scientific">Dictyobacter vulcani</name>
    <dbReference type="NCBI Taxonomy" id="2607529"/>
    <lineage>
        <taxon>Bacteria</taxon>
        <taxon>Bacillati</taxon>
        <taxon>Chloroflexota</taxon>
        <taxon>Ktedonobacteria</taxon>
        <taxon>Ktedonobacterales</taxon>
        <taxon>Dictyobacteraceae</taxon>
        <taxon>Dictyobacter</taxon>
    </lineage>
</organism>
<accession>A0A5J4KHQ4</accession>
<sequence length="87" mass="9577">METEPKLTEVNITATNPIARQLNTNGGKTRRGDDGEGAGDADVGRVTIFITKLLTLINRARRRAMAWMSHLEENIERHAHNGPGSLL</sequence>
<protein>
    <submittedName>
        <fullName evidence="2">Uncharacterized protein</fullName>
    </submittedName>
</protein>
<evidence type="ECO:0000313" key="2">
    <source>
        <dbReference type="EMBL" id="GER85967.1"/>
    </source>
</evidence>
<dbReference type="Proteomes" id="UP000326912">
    <property type="component" value="Unassembled WGS sequence"/>
</dbReference>
<comment type="caution">
    <text evidence="2">The sequence shown here is derived from an EMBL/GenBank/DDBJ whole genome shotgun (WGS) entry which is preliminary data.</text>
</comment>
<dbReference type="AlphaFoldDB" id="A0A5J4KHQ4"/>
<evidence type="ECO:0000256" key="1">
    <source>
        <dbReference type="SAM" id="MobiDB-lite"/>
    </source>
</evidence>
<proteinExistence type="predicted"/>
<reference evidence="2 3" key="1">
    <citation type="submission" date="2019-10" db="EMBL/GenBank/DDBJ databases">
        <title>Dictyobacter vulcani sp. nov., within the class Ktedonobacteria, isolated from soil of volcanic Mt. Zao.</title>
        <authorList>
            <person name="Zheng Y."/>
            <person name="Wang C.M."/>
            <person name="Sakai Y."/>
            <person name="Abe K."/>
            <person name="Yokota A."/>
            <person name="Yabe S."/>
        </authorList>
    </citation>
    <scope>NUCLEOTIDE SEQUENCE [LARGE SCALE GENOMIC DNA]</scope>
    <source>
        <strain evidence="2 3">W12</strain>
    </source>
</reference>
<evidence type="ECO:0000313" key="3">
    <source>
        <dbReference type="Proteomes" id="UP000326912"/>
    </source>
</evidence>
<feature type="compositionally biased region" description="Polar residues" evidence="1">
    <location>
        <begin position="10"/>
        <end position="27"/>
    </location>
</feature>
<gene>
    <name evidence="2" type="ORF">KDW_01290</name>
</gene>
<dbReference type="EMBL" id="BKZW01000001">
    <property type="protein sequence ID" value="GER85967.1"/>
    <property type="molecule type" value="Genomic_DNA"/>
</dbReference>